<comment type="caution">
    <text evidence="4">The sequence shown here is derived from an EMBL/GenBank/DDBJ whole genome shotgun (WGS) entry which is preliminary data.</text>
</comment>
<dbReference type="EC" id="3.1.-.-" evidence="3"/>
<proteinExistence type="inferred from homology"/>
<comment type="similarity">
    <text evidence="1 3">Belongs to the PemK/MazF family.</text>
</comment>
<organism evidence="4 5">
    <name type="scientific">Kocuria carniphila</name>
    <dbReference type="NCBI Taxonomy" id="262208"/>
    <lineage>
        <taxon>Bacteria</taxon>
        <taxon>Bacillati</taxon>
        <taxon>Actinomycetota</taxon>
        <taxon>Actinomycetes</taxon>
        <taxon>Micrococcales</taxon>
        <taxon>Micrococcaceae</taxon>
        <taxon>Kocuria</taxon>
    </lineage>
</organism>
<evidence type="ECO:0000313" key="5">
    <source>
        <dbReference type="Proteomes" id="UP001558481"/>
    </source>
</evidence>
<gene>
    <name evidence="4" type="ORF">VVR66_14990</name>
</gene>
<keyword evidence="3" id="KW-0255">Endonuclease</keyword>
<evidence type="ECO:0000256" key="3">
    <source>
        <dbReference type="PIRNR" id="PIRNR033490"/>
    </source>
</evidence>
<name>A0ABV3V5I3_9MICC</name>
<dbReference type="InterPro" id="IPR003477">
    <property type="entry name" value="PemK-like"/>
</dbReference>
<dbReference type="Pfam" id="PF02452">
    <property type="entry name" value="PemK_toxin"/>
    <property type="match status" value="1"/>
</dbReference>
<keyword evidence="3" id="KW-0540">Nuclease</keyword>
<dbReference type="RefSeq" id="WP_368630090.1">
    <property type="nucleotide sequence ID" value="NZ_JAYWLU010000022.1"/>
</dbReference>
<dbReference type="EMBL" id="JAYWLU010000022">
    <property type="protein sequence ID" value="MEX3596020.1"/>
    <property type="molecule type" value="Genomic_DNA"/>
</dbReference>
<comment type="function">
    <text evidence="3">Toxic component of a type II toxin-antitoxin (TA) system.</text>
</comment>
<accession>A0ABV3V5I3</accession>
<keyword evidence="5" id="KW-1185">Reference proteome</keyword>
<evidence type="ECO:0000256" key="2">
    <source>
        <dbReference type="ARBA" id="ARBA00022649"/>
    </source>
</evidence>
<protein>
    <recommendedName>
        <fullName evidence="3">mRNA interferase</fullName>
        <ecNumber evidence="3">3.1.-.-</ecNumber>
    </recommendedName>
</protein>
<dbReference type="Gene3D" id="2.30.30.110">
    <property type="match status" value="1"/>
</dbReference>
<dbReference type="SUPFAM" id="SSF50118">
    <property type="entry name" value="Cell growth inhibitor/plasmid maintenance toxic component"/>
    <property type="match status" value="1"/>
</dbReference>
<dbReference type="Proteomes" id="UP001558481">
    <property type="component" value="Unassembled WGS sequence"/>
</dbReference>
<evidence type="ECO:0000313" key="4">
    <source>
        <dbReference type="EMBL" id="MEX3596020.1"/>
    </source>
</evidence>
<dbReference type="PANTHER" id="PTHR33988:SF1">
    <property type="entry name" value="ENDORIBONUCLEASE MAZF7-RELATED"/>
    <property type="match status" value="1"/>
</dbReference>
<dbReference type="InterPro" id="IPR011067">
    <property type="entry name" value="Plasmid_toxin/cell-grow_inhib"/>
</dbReference>
<evidence type="ECO:0000256" key="1">
    <source>
        <dbReference type="ARBA" id="ARBA00007521"/>
    </source>
</evidence>
<keyword evidence="2" id="KW-1277">Toxin-antitoxin system</keyword>
<dbReference type="PANTHER" id="PTHR33988">
    <property type="entry name" value="ENDORIBONUCLEASE MAZF-RELATED"/>
    <property type="match status" value="1"/>
</dbReference>
<dbReference type="PIRSF" id="PIRSF033490">
    <property type="entry name" value="MazF"/>
    <property type="match status" value="1"/>
</dbReference>
<reference evidence="4 5" key="1">
    <citation type="journal article" date="2024" name="Fungal Genet. Biol.">
        <title>The porcine skin microbiome exhibits broad fungal antagonism.</title>
        <authorList>
            <person name="De La Cruz K.F."/>
            <person name="Townsend E.C."/>
            <person name="Alex Cheong J.Z."/>
            <person name="Salamzade R."/>
            <person name="Liu A."/>
            <person name="Sandstrom S."/>
            <person name="Davila E."/>
            <person name="Huang L."/>
            <person name="Xu K.H."/>
            <person name="Wu S.Y."/>
            <person name="Meudt J.J."/>
            <person name="Shanmuganayagam D."/>
            <person name="Gibson A.L.F."/>
            <person name="Kalan L.R."/>
        </authorList>
    </citation>
    <scope>NUCLEOTIDE SEQUENCE [LARGE SCALE GENOMIC DNA]</scope>
    <source>
        <strain evidence="4 5">LK2625</strain>
    </source>
</reference>
<keyword evidence="3 4" id="KW-0378">Hydrolase</keyword>
<dbReference type="GO" id="GO:0016787">
    <property type="term" value="F:hydrolase activity"/>
    <property type="evidence" value="ECO:0007669"/>
    <property type="project" value="UniProtKB-KW"/>
</dbReference>
<sequence>MANPLSELRRGDIVWIELDPVRGREQSGRRPALVVASDLYLEQANTLMVIVPATTTDRGWPNHIPLRGPQLGLSRATFAMTEQPRTVTRDRVVGQIGTVDAQTMREVDQWLRDFLALP</sequence>